<gene>
    <name evidence="8" type="ORF">HZU44_11360</name>
</gene>
<feature type="transmembrane region" description="Helical" evidence="7">
    <location>
        <begin position="269"/>
        <end position="287"/>
    </location>
</feature>
<dbReference type="InterPro" id="IPR036259">
    <property type="entry name" value="MFS_trans_sf"/>
</dbReference>
<feature type="transmembrane region" description="Helical" evidence="7">
    <location>
        <begin position="233"/>
        <end position="257"/>
    </location>
</feature>
<evidence type="ECO:0000256" key="2">
    <source>
        <dbReference type="ARBA" id="ARBA00022448"/>
    </source>
</evidence>
<accession>A0A7D5YBZ6</accession>
<sequence length="391" mass="38911">MASSFSNGVFYAVSALFFTKVVGLSVGQVGVGLTVAGAVAIAASFAAGRVADRVGAPAVLVATTATQGLALLAYPVASAVTTFTLAACLAVASRAAQGTARAAVLAQAFTGADRVLVRAHLGVVINVFMGVGSVCGGFALLTDTDAGYTLAILGAGIFVLTSVWPLLAIRAELAARRPPGDDVIASLPPPPAGRSPLKDRTYLMVSALNMLLAMHAGLLTVGVPLWITEHTSAPPITVTLVLLLNTAAVVVIQTPVARRAHGIHTSARAVHVGGFSLAAACLIYSASAGAPTTIAVILLLGAVILHTFGEVAADVGNWGLAFDLAPTSAAGAYQGINQASVAAGAMLAPLVVTGTALTLGTTGWLVLAAVFAAAGATTLLAVRTLPTAAAH</sequence>
<dbReference type="PANTHER" id="PTHR23517">
    <property type="entry name" value="RESISTANCE PROTEIN MDTM, PUTATIVE-RELATED-RELATED"/>
    <property type="match status" value="1"/>
</dbReference>
<dbReference type="EMBL" id="CP058905">
    <property type="protein sequence ID" value="QLK00561.1"/>
    <property type="molecule type" value="Genomic_DNA"/>
</dbReference>
<keyword evidence="4 7" id="KW-0812">Transmembrane</keyword>
<keyword evidence="6 7" id="KW-0472">Membrane</keyword>
<evidence type="ECO:0000256" key="6">
    <source>
        <dbReference type="ARBA" id="ARBA00023136"/>
    </source>
</evidence>
<proteinExistence type="predicted"/>
<dbReference type="GO" id="GO:0005886">
    <property type="term" value="C:plasma membrane"/>
    <property type="evidence" value="ECO:0007669"/>
    <property type="project" value="UniProtKB-SubCell"/>
</dbReference>
<dbReference type="GO" id="GO:0022857">
    <property type="term" value="F:transmembrane transporter activity"/>
    <property type="evidence" value="ECO:0007669"/>
    <property type="project" value="InterPro"/>
</dbReference>
<organism evidence="8">
    <name type="scientific">Micromonospora carbonacea</name>
    <dbReference type="NCBI Taxonomy" id="47853"/>
    <lineage>
        <taxon>Bacteria</taxon>
        <taxon>Bacillati</taxon>
        <taxon>Actinomycetota</taxon>
        <taxon>Actinomycetes</taxon>
        <taxon>Micromonosporales</taxon>
        <taxon>Micromonosporaceae</taxon>
        <taxon>Micromonospora</taxon>
    </lineage>
</organism>
<dbReference type="Gene3D" id="1.20.1250.20">
    <property type="entry name" value="MFS general substrate transporter like domains"/>
    <property type="match status" value="1"/>
</dbReference>
<dbReference type="Pfam" id="PF07690">
    <property type="entry name" value="MFS_1"/>
    <property type="match status" value="1"/>
</dbReference>
<keyword evidence="5 7" id="KW-1133">Transmembrane helix</keyword>
<feature type="transmembrane region" description="Helical" evidence="7">
    <location>
        <begin position="116"/>
        <end position="140"/>
    </location>
</feature>
<evidence type="ECO:0000256" key="7">
    <source>
        <dbReference type="SAM" id="Phobius"/>
    </source>
</evidence>
<feature type="transmembrane region" description="Helical" evidence="7">
    <location>
        <begin position="146"/>
        <end position="167"/>
    </location>
</feature>
<reference evidence="8" key="1">
    <citation type="submission" date="2020-08" db="EMBL/GenBank/DDBJ databases">
        <title>A bifunctional nitrone conjugated secondary metabolite targeting the ribosome.</title>
        <authorList>
            <person name="Limbrick E.M."/>
            <person name="Graf M."/>
            <person name="Derewacz D.K."/>
            <person name="Nguyen F."/>
            <person name="Spraggins J.M."/>
            <person name="Wieland M."/>
            <person name="Ynigez-Gutierrez A.E."/>
            <person name="Reisman B.J."/>
            <person name="Zinshteyn B."/>
            <person name="McCulloch K."/>
            <person name="Iverson T.M."/>
            <person name="Green R."/>
            <person name="Wilson D.N."/>
            <person name="Bachmann B.O."/>
        </authorList>
    </citation>
    <scope>NUCLEOTIDE SEQUENCE</scope>
    <source>
        <strain evidence="8">Africana</strain>
    </source>
</reference>
<evidence type="ECO:0000256" key="1">
    <source>
        <dbReference type="ARBA" id="ARBA00004651"/>
    </source>
</evidence>
<dbReference type="SUPFAM" id="SSF103473">
    <property type="entry name" value="MFS general substrate transporter"/>
    <property type="match status" value="1"/>
</dbReference>
<dbReference type="AlphaFoldDB" id="A0A7D5YBZ6"/>
<dbReference type="PANTHER" id="PTHR23517:SF2">
    <property type="entry name" value="MULTIDRUG RESISTANCE PROTEIN MDTH"/>
    <property type="match status" value="1"/>
</dbReference>
<dbReference type="InterPro" id="IPR011701">
    <property type="entry name" value="MFS"/>
</dbReference>
<evidence type="ECO:0000256" key="5">
    <source>
        <dbReference type="ARBA" id="ARBA00022989"/>
    </source>
</evidence>
<keyword evidence="3" id="KW-1003">Cell membrane</keyword>
<feature type="transmembrane region" description="Helical" evidence="7">
    <location>
        <begin position="363"/>
        <end position="382"/>
    </location>
</feature>
<protein>
    <submittedName>
        <fullName evidence="8">MFS transporter</fullName>
    </submittedName>
</protein>
<name>A0A7D5YBZ6_9ACTN</name>
<evidence type="ECO:0000256" key="4">
    <source>
        <dbReference type="ARBA" id="ARBA00022692"/>
    </source>
</evidence>
<keyword evidence="2" id="KW-0813">Transport</keyword>
<comment type="subcellular location">
    <subcellularLocation>
        <location evidence="1">Cell membrane</location>
        <topology evidence="1">Multi-pass membrane protein</topology>
    </subcellularLocation>
</comment>
<evidence type="ECO:0000256" key="3">
    <source>
        <dbReference type="ARBA" id="ARBA00022475"/>
    </source>
</evidence>
<evidence type="ECO:0000313" key="8">
    <source>
        <dbReference type="EMBL" id="QLK00561.1"/>
    </source>
</evidence>
<feature type="transmembrane region" description="Helical" evidence="7">
    <location>
        <begin position="202"/>
        <end position="227"/>
    </location>
</feature>
<dbReference type="InterPro" id="IPR050171">
    <property type="entry name" value="MFS_Transporters"/>
</dbReference>